<evidence type="ECO:0000313" key="3">
    <source>
        <dbReference type="Proteomes" id="UP000299102"/>
    </source>
</evidence>
<dbReference type="AlphaFoldDB" id="A0A4C1VAD4"/>
<evidence type="ECO:0000256" key="1">
    <source>
        <dbReference type="SAM" id="Phobius"/>
    </source>
</evidence>
<evidence type="ECO:0000313" key="2">
    <source>
        <dbReference type="EMBL" id="GBP34874.1"/>
    </source>
</evidence>
<proteinExistence type="predicted"/>
<feature type="transmembrane region" description="Helical" evidence="1">
    <location>
        <begin position="67"/>
        <end position="87"/>
    </location>
</feature>
<dbReference type="EMBL" id="BGZK01000295">
    <property type="protein sequence ID" value="GBP34874.1"/>
    <property type="molecule type" value="Genomic_DNA"/>
</dbReference>
<keyword evidence="1" id="KW-0812">Transmembrane</keyword>
<organism evidence="2 3">
    <name type="scientific">Eumeta variegata</name>
    <name type="common">Bagworm moth</name>
    <name type="synonym">Eumeta japonica</name>
    <dbReference type="NCBI Taxonomy" id="151549"/>
    <lineage>
        <taxon>Eukaryota</taxon>
        <taxon>Metazoa</taxon>
        <taxon>Ecdysozoa</taxon>
        <taxon>Arthropoda</taxon>
        <taxon>Hexapoda</taxon>
        <taxon>Insecta</taxon>
        <taxon>Pterygota</taxon>
        <taxon>Neoptera</taxon>
        <taxon>Endopterygota</taxon>
        <taxon>Lepidoptera</taxon>
        <taxon>Glossata</taxon>
        <taxon>Ditrysia</taxon>
        <taxon>Tineoidea</taxon>
        <taxon>Psychidae</taxon>
        <taxon>Oiketicinae</taxon>
        <taxon>Eumeta</taxon>
    </lineage>
</organism>
<sequence>MTDEDGRRTNPKRSCKGPRHACAMRAHAESGSFLFAYIMDAANGYKNKNILPKTKDHSYSLIKMKRLFYITNATLMIFLKLVVSLHTSVAGMTSGVYSCITVHSSKATAAREVDGGEHSAICDLPGPAFDSTNNSN</sequence>
<protein>
    <submittedName>
        <fullName evidence="2">Uncharacterized protein</fullName>
    </submittedName>
</protein>
<keyword evidence="1" id="KW-0472">Membrane</keyword>
<accession>A0A4C1VAD4</accession>
<dbReference type="Proteomes" id="UP000299102">
    <property type="component" value="Unassembled WGS sequence"/>
</dbReference>
<reference evidence="2 3" key="1">
    <citation type="journal article" date="2019" name="Commun. Biol.">
        <title>The bagworm genome reveals a unique fibroin gene that provides high tensile strength.</title>
        <authorList>
            <person name="Kono N."/>
            <person name="Nakamura H."/>
            <person name="Ohtoshi R."/>
            <person name="Tomita M."/>
            <person name="Numata K."/>
            <person name="Arakawa K."/>
        </authorList>
    </citation>
    <scope>NUCLEOTIDE SEQUENCE [LARGE SCALE GENOMIC DNA]</scope>
</reference>
<name>A0A4C1VAD4_EUMVA</name>
<keyword evidence="3" id="KW-1185">Reference proteome</keyword>
<comment type="caution">
    <text evidence="2">The sequence shown here is derived from an EMBL/GenBank/DDBJ whole genome shotgun (WGS) entry which is preliminary data.</text>
</comment>
<gene>
    <name evidence="2" type="ORF">EVAR_95979_1</name>
</gene>
<keyword evidence="1" id="KW-1133">Transmembrane helix</keyword>